<protein>
    <submittedName>
        <fullName evidence="1">Uncharacterized protein</fullName>
    </submittedName>
</protein>
<sequence length="76" mass="8528">MRTTIELPEPTYRKAEQAAHAQGVTIEDFILRASERELEARPVPASSSKRVVSPLLSSRQPGTMDLRDFNFDDLLA</sequence>
<accession>A0A7W7ZCV1</accession>
<dbReference type="Proteomes" id="UP000540989">
    <property type="component" value="Unassembled WGS sequence"/>
</dbReference>
<keyword evidence="2" id="KW-1185">Reference proteome</keyword>
<organism evidence="1 2">
    <name type="scientific">Granulicella aggregans</name>
    <dbReference type="NCBI Taxonomy" id="474949"/>
    <lineage>
        <taxon>Bacteria</taxon>
        <taxon>Pseudomonadati</taxon>
        <taxon>Acidobacteriota</taxon>
        <taxon>Terriglobia</taxon>
        <taxon>Terriglobales</taxon>
        <taxon>Acidobacteriaceae</taxon>
        <taxon>Granulicella</taxon>
    </lineage>
</organism>
<comment type="caution">
    <text evidence="1">The sequence shown here is derived from an EMBL/GenBank/DDBJ whole genome shotgun (WGS) entry which is preliminary data.</text>
</comment>
<dbReference type="RefSeq" id="WP_184216619.1">
    <property type="nucleotide sequence ID" value="NZ_JACHIP010000003.1"/>
</dbReference>
<gene>
    <name evidence="1" type="ORF">HDF16_002300</name>
</gene>
<dbReference type="EMBL" id="JACHIP010000003">
    <property type="protein sequence ID" value="MBB5057594.1"/>
    <property type="molecule type" value="Genomic_DNA"/>
</dbReference>
<evidence type="ECO:0000313" key="2">
    <source>
        <dbReference type="Proteomes" id="UP000540989"/>
    </source>
</evidence>
<proteinExistence type="predicted"/>
<dbReference type="AlphaFoldDB" id="A0A7W7ZCV1"/>
<reference evidence="1 2" key="1">
    <citation type="submission" date="2020-08" db="EMBL/GenBank/DDBJ databases">
        <title>Genomic Encyclopedia of Type Strains, Phase IV (KMG-V): Genome sequencing to study the core and pangenomes of soil and plant-associated prokaryotes.</title>
        <authorList>
            <person name="Whitman W."/>
        </authorList>
    </citation>
    <scope>NUCLEOTIDE SEQUENCE [LARGE SCALE GENOMIC DNA]</scope>
    <source>
        <strain evidence="1 2">M8UP14</strain>
    </source>
</reference>
<evidence type="ECO:0000313" key="1">
    <source>
        <dbReference type="EMBL" id="MBB5057594.1"/>
    </source>
</evidence>
<name>A0A7W7ZCV1_9BACT</name>